<dbReference type="EMBL" id="JAKJXP020000009">
    <property type="protein sequence ID" value="KAK7755991.1"/>
    <property type="molecule type" value="Genomic_DNA"/>
</dbReference>
<comment type="similarity">
    <text evidence="2 6">Belongs to the sodium:solute symporter (SSF) (TC 2.A.21) family.</text>
</comment>
<reference evidence="9 10" key="1">
    <citation type="submission" date="2024-02" db="EMBL/GenBank/DDBJ databases">
        <title>De novo assembly and annotation of 12 fungi associated with fruit tree decline syndrome in Ontario, Canada.</title>
        <authorList>
            <person name="Sulman M."/>
            <person name="Ellouze W."/>
            <person name="Ilyukhin E."/>
        </authorList>
    </citation>
    <scope>NUCLEOTIDE SEQUENCE [LARGE SCALE GENOMIC DNA]</scope>
    <source>
        <strain evidence="9 10">M11/M66-122</strain>
    </source>
</reference>
<feature type="compositionally biased region" description="Low complexity" evidence="7">
    <location>
        <begin position="339"/>
        <end position="350"/>
    </location>
</feature>
<evidence type="ECO:0000256" key="5">
    <source>
        <dbReference type="ARBA" id="ARBA00023136"/>
    </source>
</evidence>
<feature type="transmembrane region" description="Helical" evidence="8">
    <location>
        <begin position="15"/>
        <end position="35"/>
    </location>
</feature>
<dbReference type="PANTHER" id="PTHR46154">
    <property type="match status" value="1"/>
</dbReference>
<organism evidence="9 10">
    <name type="scientific">Diatrype stigma</name>
    <dbReference type="NCBI Taxonomy" id="117547"/>
    <lineage>
        <taxon>Eukaryota</taxon>
        <taxon>Fungi</taxon>
        <taxon>Dikarya</taxon>
        <taxon>Ascomycota</taxon>
        <taxon>Pezizomycotina</taxon>
        <taxon>Sordariomycetes</taxon>
        <taxon>Xylariomycetidae</taxon>
        <taxon>Xylariales</taxon>
        <taxon>Diatrypaceae</taxon>
        <taxon>Diatrype</taxon>
    </lineage>
</organism>
<comment type="subcellular location">
    <subcellularLocation>
        <location evidence="1">Membrane</location>
        <topology evidence="1">Multi-pass membrane protein</topology>
    </subcellularLocation>
</comment>
<dbReference type="InterPro" id="IPR038377">
    <property type="entry name" value="Na/Glc_symporter_sf"/>
</dbReference>
<keyword evidence="10" id="KW-1185">Reference proteome</keyword>
<evidence type="ECO:0000256" key="3">
    <source>
        <dbReference type="ARBA" id="ARBA00022692"/>
    </source>
</evidence>
<dbReference type="GO" id="GO:0015204">
    <property type="term" value="F:urea transmembrane transporter activity"/>
    <property type="evidence" value="ECO:0007669"/>
    <property type="project" value="InterPro"/>
</dbReference>
<dbReference type="PROSITE" id="PS50283">
    <property type="entry name" value="NA_SOLUT_SYMP_3"/>
    <property type="match status" value="1"/>
</dbReference>
<feature type="transmembrane region" description="Helical" evidence="8">
    <location>
        <begin position="221"/>
        <end position="243"/>
    </location>
</feature>
<dbReference type="Proteomes" id="UP001320420">
    <property type="component" value="Unassembled WGS sequence"/>
</dbReference>
<feature type="transmembrane region" description="Helical" evidence="8">
    <location>
        <begin position="411"/>
        <end position="430"/>
    </location>
</feature>
<feature type="region of interest" description="Disordered" evidence="7">
    <location>
        <begin position="334"/>
        <end position="391"/>
    </location>
</feature>
<dbReference type="InterPro" id="IPR031155">
    <property type="entry name" value="DUR"/>
</dbReference>
<keyword evidence="4 8" id="KW-1133">Transmembrane helix</keyword>
<comment type="caution">
    <text evidence="9">The sequence shown here is derived from an EMBL/GenBank/DDBJ whole genome shotgun (WGS) entry which is preliminary data.</text>
</comment>
<dbReference type="Pfam" id="PF00474">
    <property type="entry name" value="SSF"/>
    <property type="match status" value="1"/>
</dbReference>
<feature type="transmembrane region" description="Helical" evidence="8">
    <location>
        <begin position="195"/>
        <end position="215"/>
    </location>
</feature>
<feature type="transmembrane region" description="Helical" evidence="8">
    <location>
        <begin position="289"/>
        <end position="309"/>
    </location>
</feature>
<evidence type="ECO:0000256" key="2">
    <source>
        <dbReference type="ARBA" id="ARBA00006434"/>
    </source>
</evidence>
<evidence type="ECO:0000313" key="9">
    <source>
        <dbReference type="EMBL" id="KAK7755991.1"/>
    </source>
</evidence>
<sequence length="495" mass="53111">MSDGAFAISLLSQGVGYGVVVGLGVLFAVVILLAVKFQKEYLGEDSEKSEMFMCFLGAKFETLKDTAFWQKSFAAEVNATVPGYNLAALAIFAVPWAMGTVMGLTARAFQHTAVYPFLPDGFSSAQVNAGYVMPYTIHALLGAGGSAGMLLLLFMAVTSTVSSSMVAVSSILAYDVYRTYVNPRATDRQTVTASHLGVLVHGVVITGVTLALNYAGADINWLSYTTNMIKCPGICPLILTLIWSRQSKAAAVAAPIGGMACGLAVWFATTWKIYGVINMTTTAQAEPCLYGALTATFAPALFSVLISYLGPKEIFDWNEFLRIELVKDNEKGTAKDVLSPSSGSGTSTPGSGPGPVAKDESGINIQPAAEDTDTEKARSPPDVASSSSSSNELVHPFDAETLASLYRWYKIAWAFLAFIVTITFVAWPLPLYRDYIFPPKFFGGWVTMSIVWQFFALGAVVVYPIYDGWGEISKVARGLWGRYVKKGGVRAPAAR</sequence>
<evidence type="ECO:0000256" key="4">
    <source>
        <dbReference type="ARBA" id="ARBA00022989"/>
    </source>
</evidence>
<evidence type="ECO:0000256" key="8">
    <source>
        <dbReference type="SAM" id="Phobius"/>
    </source>
</evidence>
<keyword evidence="3 8" id="KW-0812">Transmembrane</keyword>
<gene>
    <name evidence="9" type="ORF">SLS62_001933</name>
</gene>
<keyword evidence="5 8" id="KW-0472">Membrane</keyword>
<evidence type="ECO:0000256" key="7">
    <source>
        <dbReference type="SAM" id="MobiDB-lite"/>
    </source>
</evidence>
<proteinExistence type="inferred from homology"/>
<feature type="transmembrane region" description="Helical" evidence="8">
    <location>
        <begin position="150"/>
        <end position="174"/>
    </location>
</feature>
<name>A0AAN9YSW0_9PEZI</name>
<evidence type="ECO:0000313" key="10">
    <source>
        <dbReference type="Proteomes" id="UP001320420"/>
    </source>
</evidence>
<accession>A0AAN9YSW0</accession>
<evidence type="ECO:0000256" key="1">
    <source>
        <dbReference type="ARBA" id="ARBA00004141"/>
    </source>
</evidence>
<feature type="transmembrane region" description="Helical" evidence="8">
    <location>
        <begin position="250"/>
        <end position="269"/>
    </location>
</feature>
<dbReference type="Gene3D" id="1.20.1730.10">
    <property type="entry name" value="Sodium/glucose cotransporter"/>
    <property type="match status" value="1"/>
</dbReference>
<dbReference type="GO" id="GO:0005886">
    <property type="term" value="C:plasma membrane"/>
    <property type="evidence" value="ECO:0007669"/>
    <property type="project" value="TreeGrafter"/>
</dbReference>
<dbReference type="AlphaFoldDB" id="A0AAN9YSW0"/>
<dbReference type="PANTHER" id="PTHR46154:SF3">
    <property type="entry name" value="DUR32P"/>
    <property type="match status" value="1"/>
</dbReference>
<dbReference type="InterPro" id="IPR001734">
    <property type="entry name" value="Na/solute_symporter"/>
</dbReference>
<evidence type="ECO:0000256" key="6">
    <source>
        <dbReference type="RuleBase" id="RU362091"/>
    </source>
</evidence>
<feature type="transmembrane region" description="Helical" evidence="8">
    <location>
        <begin position="86"/>
        <end position="109"/>
    </location>
</feature>
<protein>
    <submittedName>
        <fullName evidence="9">Uncharacterized protein</fullName>
    </submittedName>
</protein>
<feature type="transmembrane region" description="Helical" evidence="8">
    <location>
        <begin position="442"/>
        <end position="466"/>
    </location>
</feature>